<accession>A0A8C9MZX8</accession>
<organism evidence="8 9">
    <name type="scientific">Serinus canaria</name>
    <name type="common">Island canary</name>
    <name type="synonym">Fringilla canaria</name>
    <dbReference type="NCBI Taxonomy" id="9135"/>
    <lineage>
        <taxon>Eukaryota</taxon>
        <taxon>Metazoa</taxon>
        <taxon>Chordata</taxon>
        <taxon>Craniata</taxon>
        <taxon>Vertebrata</taxon>
        <taxon>Euteleostomi</taxon>
        <taxon>Archelosauria</taxon>
        <taxon>Archosauria</taxon>
        <taxon>Dinosauria</taxon>
        <taxon>Saurischia</taxon>
        <taxon>Theropoda</taxon>
        <taxon>Coelurosauria</taxon>
        <taxon>Aves</taxon>
        <taxon>Neognathae</taxon>
        <taxon>Neoaves</taxon>
        <taxon>Telluraves</taxon>
        <taxon>Australaves</taxon>
        <taxon>Passeriformes</taxon>
        <taxon>Passeroidea</taxon>
        <taxon>Fringillidae</taxon>
        <taxon>Carduelinae</taxon>
        <taxon>Serinus</taxon>
    </lineage>
</organism>
<evidence type="ECO:0000256" key="1">
    <source>
        <dbReference type="ARBA" id="ARBA00004370"/>
    </source>
</evidence>
<evidence type="ECO:0000256" key="5">
    <source>
        <dbReference type="SAM" id="MobiDB-lite"/>
    </source>
</evidence>
<keyword evidence="9" id="KW-1185">Reference proteome</keyword>
<feature type="region of interest" description="Disordered" evidence="5">
    <location>
        <begin position="326"/>
        <end position="371"/>
    </location>
</feature>
<keyword evidence="3 6" id="KW-1133">Transmembrane helix</keyword>
<evidence type="ECO:0000313" key="9">
    <source>
        <dbReference type="Proteomes" id="UP000694409"/>
    </source>
</evidence>
<gene>
    <name evidence="8" type="primary">SC5D</name>
</gene>
<dbReference type="InterPro" id="IPR050307">
    <property type="entry name" value="Sterol_Desaturase_Related"/>
</dbReference>
<dbReference type="GO" id="GO:0005506">
    <property type="term" value="F:iron ion binding"/>
    <property type="evidence" value="ECO:0007669"/>
    <property type="project" value="InterPro"/>
</dbReference>
<feature type="region of interest" description="Disordered" evidence="5">
    <location>
        <begin position="23"/>
        <end position="51"/>
    </location>
</feature>
<feature type="transmembrane region" description="Helical" evidence="6">
    <location>
        <begin position="87"/>
        <end position="114"/>
    </location>
</feature>
<dbReference type="Proteomes" id="UP000694409">
    <property type="component" value="Unassembled WGS sequence"/>
</dbReference>
<keyword evidence="4 6" id="KW-0472">Membrane</keyword>
<keyword evidence="2 6" id="KW-0812">Transmembrane</keyword>
<dbReference type="GO" id="GO:0110076">
    <property type="term" value="P:negative regulation of ferroptosis"/>
    <property type="evidence" value="ECO:0007669"/>
    <property type="project" value="Ensembl"/>
</dbReference>
<evidence type="ECO:0000313" key="8">
    <source>
        <dbReference type="Ensembl" id="ENSSCAP00000010941.1"/>
    </source>
</evidence>
<dbReference type="GO" id="GO:0033490">
    <property type="term" value="P:cholesterol biosynthetic process via lathosterol"/>
    <property type="evidence" value="ECO:0007669"/>
    <property type="project" value="Ensembl"/>
</dbReference>
<reference evidence="8" key="2">
    <citation type="submission" date="2025-09" db="UniProtKB">
        <authorList>
            <consortium name="Ensembl"/>
        </authorList>
    </citation>
    <scope>IDENTIFICATION</scope>
</reference>
<comment type="subcellular location">
    <subcellularLocation>
        <location evidence="1">Membrane</location>
    </subcellularLocation>
</comment>
<dbReference type="PANTHER" id="PTHR11863">
    <property type="entry name" value="STEROL DESATURASE"/>
    <property type="match status" value="1"/>
</dbReference>
<dbReference type="GeneTree" id="ENSGT00550000075101"/>
<reference evidence="8" key="1">
    <citation type="submission" date="2025-08" db="UniProtKB">
        <authorList>
            <consortium name="Ensembl"/>
        </authorList>
    </citation>
    <scope>IDENTIFICATION</scope>
</reference>
<feature type="transmembrane region" description="Helical" evidence="6">
    <location>
        <begin position="173"/>
        <end position="193"/>
    </location>
</feature>
<name>A0A8C9MZX8_SERCA</name>
<dbReference type="InterPro" id="IPR006694">
    <property type="entry name" value="Fatty_acid_hydroxylase"/>
</dbReference>
<dbReference type="GO" id="GO:0005789">
    <property type="term" value="C:endoplasmic reticulum membrane"/>
    <property type="evidence" value="ECO:0007669"/>
    <property type="project" value="Ensembl"/>
</dbReference>
<dbReference type="GO" id="GO:0050046">
    <property type="term" value="F:delta7-sterol 5(6)-desaturase activity"/>
    <property type="evidence" value="ECO:0007669"/>
    <property type="project" value="Ensembl"/>
</dbReference>
<sequence length="371" mass="41865">MVTPPAHDSAPFCPLTSPPEVVRALPPVTSRGATARSRPRPAPLRDPGQEPPWILVPGNAAVPASYRGHPYVYPGGVGPEGEPCRQLLSLFVITNLGALALYLLFGTLSYYFIFDHELKKHPQFLENQVSREISYAVRSLPWISVPTVALFFAEVRGYSKLYDNIEDSPYGWSGVFLSMLSFLFFTDMGIYWIHRGLHHRLFYKRFHKPHHVWKIATPFASHAFHPVDGFMQSLPYHVYPFLFPLHKVTYLGLYIFVNVWTISIHDGDYRVPRLLRHVINGSAHHTDHHLYFDYNYGQYFTLWDKIGGSYKSPTSFEGKGPHDYLRKLREKDPGASNGIGASKKDPGASNGTVASKTEQRAPVPDDVTSVG</sequence>
<evidence type="ECO:0000256" key="2">
    <source>
        <dbReference type="ARBA" id="ARBA00022692"/>
    </source>
</evidence>
<dbReference type="Ensembl" id="ENSSCAT00000012367.1">
    <property type="protein sequence ID" value="ENSSCAP00000010941.1"/>
    <property type="gene ID" value="ENSSCAG00000008238.1"/>
</dbReference>
<proteinExistence type="predicted"/>
<dbReference type="AlphaFoldDB" id="A0A8C9MZX8"/>
<evidence type="ECO:0000256" key="4">
    <source>
        <dbReference type="ARBA" id="ARBA00023136"/>
    </source>
</evidence>
<feature type="domain" description="Fatty acid hydroxylase" evidence="7">
    <location>
        <begin position="180"/>
        <end position="308"/>
    </location>
</feature>
<evidence type="ECO:0000256" key="6">
    <source>
        <dbReference type="SAM" id="Phobius"/>
    </source>
</evidence>
<protein>
    <submittedName>
        <fullName evidence="8">Sterol-C5-desaturase</fullName>
    </submittedName>
</protein>
<evidence type="ECO:0000259" key="7">
    <source>
        <dbReference type="Pfam" id="PF04116"/>
    </source>
</evidence>
<dbReference type="Pfam" id="PF04116">
    <property type="entry name" value="FA_hydroxylase"/>
    <property type="match status" value="1"/>
</dbReference>
<feature type="transmembrane region" description="Helical" evidence="6">
    <location>
        <begin position="135"/>
        <end position="153"/>
    </location>
</feature>
<evidence type="ECO:0000256" key="3">
    <source>
        <dbReference type="ARBA" id="ARBA00022989"/>
    </source>
</evidence>